<evidence type="ECO:0000313" key="3">
    <source>
        <dbReference type="EMBL" id="MBR7783396.1"/>
    </source>
</evidence>
<gene>
    <name evidence="3" type="ORF">KDM89_14725</name>
</gene>
<dbReference type="InterPro" id="IPR036663">
    <property type="entry name" value="Fumarylacetoacetase_C_sf"/>
</dbReference>
<dbReference type="AlphaFoldDB" id="A0A941DR87"/>
<evidence type="ECO:0000259" key="2">
    <source>
        <dbReference type="Pfam" id="PF18288"/>
    </source>
</evidence>
<sequence>MKLATLKDGSRNGQLIVVTRDLKTACIAHDIAPTLQAALDDWGFISPQLEALYQKLNSGKAAHSFDFKADACMSPIPRAYRKVTAQTYPAYAERVSGGQGSVGKEGLPVLTESRADFLRPPTEDVLLLSEQSDLDFSAEILVLTGDLPQGSSNAAAFEQIRLIGLSCQWRLHAAALRDTPHSALADAGTTLAPVLVSPEELGEYWREGKLGLQVRIAWNGNLIGQPDAGGMAFSFPQLMSFLSLHSPVVNGTMISGGVITDKQTSRGVGCLTEKRALEFAATGEYRSSYLRHGDLLKIEILDKAGKSVFGAIDTGIVESL</sequence>
<organism evidence="3 4">
    <name type="scientific">Undibacterium luofuense</name>
    <dbReference type="NCBI Taxonomy" id="2828733"/>
    <lineage>
        <taxon>Bacteria</taxon>
        <taxon>Pseudomonadati</taxon>
        <taxon>Pseudomonadota</taxon>
        <taxon>Betaproteobacteria</taxon>
        <taxon>Burkholderiales</taxon>
        <taxon>Oxalobacteraceae</taxon>
        <taxon>Undibacterium</taxon>
    </lineage>
</organism>
<dbReference type="SUPFAM" id="SSF56529">
    <property type="entry name" value="FAH"/>
    <property type="match status" value="1"/>
</dbReference>
<dbReference type="Pfam" id="PF18288">
    <property type="entry name" value="FAA_hydro_N_2"/>
    <property type="match status" value="1"/>
</dbReference>
<dbReference type="EMBL" id="JAGSPN010000011">
    <property type="protein sequence ID" value="MBR7783396.1"/>
    <property type="molecule type" value="Genomic_DNA"/>
</dbReference>
<protein>
    <submittedName>
        <fullName evidence="3">Fumarylacetoacetate hydrolase family protein</fullName>
    </submittedName>
</protein>
<dbReference type="PANTHER" id="PTHR43211">
    <property type="entry name" value="FUMARYLACETOACETATE HYDROLASE"/>
    <property type="match status" value="1"/>
</dbReference>
<evidence type="ECO:0000313" key="4">
    <source>
        <dbReference type="Proteomes" id="UP000680067"/>
    </source>
</evidence>
<dbReference type="GO" id="GO:0016787">
    <property type="term" value="F:hydrolase activity"/>
    <property type="evidence" value="ECO:0007669"/>
    <property type="project" value="UniProtKB-KW"/>
</dbReference>
<dbReference type="Pfam" id="PF01557">
    <property type="entry name" value="FAA_hydrolase"/>
    <property type="match status" value="1"/>
</dbReference>
<proteinExistence type="predicted"/>
<accession>A0A941DR87</accession>
<dbReference type="InterPro" id="IPR041072">
    <property type="entry name" value="FAA_hydro_N"/>
</dbReference>
<feature type="domain" description="Fumarylacetoacetase N-terminal" evidence="2">
    <location>
        <begin position="1"/>
        <end position="78"/>
    </location>
</feature>
<name>A0A941DR87_9BURK</name>
<dbReference type="InterPro" id="IPR011234">
    <property type="entry name" value="Fumarylacetoacetase-like_C"/>
</dbReference>
<keyword evidence="3" id="KW-0378">Hydrolase</keyword>
<comment type="caution">
    <text evidence="3">The sequence shown here is derived from an EMBL/GenBank/DDBJ whole genome shotgun (WGS) entry which is preliminary data.</text>
</comment>
<dbReference type="PANTHER" id="PTHR43211:SF1">
    <property type="entry name" value="BLL6422 PROTEIN"/>
    <property type="match status" value="1"/>
</dbReference>
<dbReference type="Proteomes" id="UP000680067">
    <property type="component" value="Unassembled WGS sequence"/>
</dbReference>
<feature type="domain" description="Fumarylacetoacetase-like C-terminal" evidence="1">
    <location>
        <begin position="108"/>
        <end position="304"/>
    </location>
</feature>
<dbReference type="RefSeq" id="WP_212688670.1">
    <property type="nucleotide sequence ID" value="NZ_JAGSPN010000011.1"/>
</dbReference>
<evidence type="ECO:0000259" key="1">
    <source>
        <dbReference type="Pfam" id="PF01557"/>
    </source>
</evidence>
<keyword evidence="4" id="KW-1185">Reference proteome</keyword>
<dbReference type="Gene3D" id="3.90.850.10">
    <property type="entry name" value="Fumarylacetoacetase-like, C-terminal domain"/>
    <property type="match status" value="1"/>
</dbReference>
<reference evidence="3" key="1">
    <citation type="submission" date="2021-04" db="EMBL/GenBank/DDBJ databases">
        <title>novel species isolated from subtropical streams in China.</title>
        <authorList>
            <person name="Lu H."/>
        </authorList>
    </citation>
    <scope>NUCLEOTIDE SEQUENCE</scope>
    <source>
        <strain evidence="3">LFS511W</strain>
    </source>
</reference>